<organism evidence="4 5">
    <name type="scientific">Lentibacter algarum</name>
    <dbReference type="NCBI Taxonomy" id="576131"/>
    <lineage>
        <taxon>Bacteria</taxon>
        <taxon>Pseudomonadati</taxon>
        <taxon>Pseudomonadota</taxon>
        <taxon>Alphaproteobacteria</taxon>
        <taxon>Rhodobacterales</taxon>
        <taxon>Roseobacteraceae</taxon>
        <taxon>Lentibacter</taxon>
    </lineage>
</organism>
<feature type="chain" id="PRO_5011479127" evidence="2">
    <location>
        <begin position="26"/>
        <end position="292"/>
    </location>
</feature>
<evidence type="ECO:0000313" key="5">
    <source>
        <dbReference type="Proteomes" id="UP000199026"/>
    </source>
</evidence>
<evidence type="ECO:0000256" key="1">
    <source>
        <dbReference type="ARBA" id="ARBA00009387"/>
    </source>
</evidence>
<dbReference type="AlphaFoldDB" id="A0A1H3K5Q2"/>
<dbReference type="Gene3D" id="1.10.530.10">
    <property type="match status" value="1"/>
</dbReference>
<comment type="similarity">
    <text evidence="1">Belongs to the virb1 family.</text>
</comment>
<dbReference type="RefSeq" id="WP_245724401.1">
    <property type="nucleotide sequence ID" value="NZ_CALJFH010000025.1"/>
</dbReference>
<dbReference type="STRING" id="576131.SAMN05444486_102357"/>
<gene>
    <name evidence="4" type="ORF">SAMN05444486_102357</name>
</gene>
<evidence type="ECO:0000313" key="4">
    <source>
        <dbReference type="EMBL" id="SDY47506.1"/>
    </source>
</evidence>
<proteinExistence type="inferred from homology"/>
<dbReference type="GeneID" id="78124429"/>
<dbReference type="Pfam" id="PF01464">
    <property type="entry name" value="SLT"/>
    <property type="match status" value="1"/>
</dbReference>
<keyword evidence="5" id="KW-1185">Reference proteome</keyword>
<feature type="domain" description="Transglycosylase SLT" evidence="3">
    <location>
        <begin position="159"/>
        <end position="225"/>
    </location>
</feature>
<protein>
    <submittedName>
        <fullName evidence="4">Transglycosylase SLT domain-containing protein</fullName>
    </submittedName>
</protein>
<dbReference type="Proteomes" id="UP000199026">
    <property type="component" value="Unassembled WGS sequence"/>
</dbReference>
<evidence type="ECO:0000256" key="2">
    <source>
        <dbReference type="SAM" id="SignalP"/>
    </source>
</evidence>
<evidence type="ECO:0000259" key="3">
    <source>
        <dbReference type="Pfam" id="PF01464"/>
    </source>
</evidence>
<feature type="signal peptide" evidence="2">
    <location>
        <begin position="1"/>
        <end position="25"/>
    </location>
</feature>
<dbReference type="InterPro" id="IPR023346">
    <property type="entry name" value="Lysozyme-like_dom_sf"/>
</dbReference>
<reference evidence="4 5" key="1">
    <citation type="submission" date="2016-10" db="EMBL/GenBank/DDBJ databases">
        <authorList>
            <person name="de Groot N.N."/>
        </authorList>
    </citation>
    <scope>NUCLEOTIDE SEQUENCE [LARGE SCALE GENOMIC DNA]</scope>
    <source>
        <strain evidence="4 5">DSM 24677</strain>
    </source>
</reference>
<name>A0A1H3K5Q2_9RHOB</name>
<dbReference type="InterPro" id="IPR008258">
    <property type="entry name" value="Transglycosylase_SLT_dom_1"/>
</dbReference>
<sequence>MFAAKFHSVLCVGLLLVLSKGVAFASETLPVGDVAAELSAQTMALIAPSGEETEGSVQDHVRAPGPEFAKIRPQARKASYSTASDARLAQIRPKGRPYEFALPHTRWEHRSGHKDWTTTAMKAVLSHGKPLTKTVPNDYRDWCPAYAENDEFRRAMFWVGFMSALAKHESTYRADAVGGGGLWYGLLQILPSTARLYKCQAKTGEALKDGGLNLSCATRIMSKTVARDQVIHGFFPEKKRKYQGVTQDWGPMHSSAKRAEMAAWTRKQAYCVSHKSLRPKARPEDLLAQNEG</sequence>
<accession>A0A1H3K5Q2</accession>
<dbReference type="SUPFAM" id="SSF53955">
    <property type="entry name" value="Lysozyme-like"/>
    <property type="match status" value="1"/>
</dbReference>
<dbReference type="EMBL" id="FNPR01000002">
    <property type="protein sequence ID" value="SDY47506.1"/>
    <property type="molecule type" value="Genomic_DNA"/>
</dbReference>
<keyword evidence="2" id="KW-0732">Signal</keyword>